<name>A0ABY8TFZ6_TETOB</name>
<dbReference type="PANTHER" id="PTHR46494:SF1">
    <property type="entry name" value="CORA FAMILY METAL ION TRANSPORTER (EUROFUNG)"/>
    <property type="match status" value="1"/>
</dbReference>
<evidence type="ECO:0000256" key="8">
    <source>
        <dbReference type="SAM" id="MobiDB-lite"/>
    </source>
</evidence>
<feature type="transmembrane region" description="Helical" evidence="9">
    <location>
        <begin position="400"/>
        <end position="421"/>
    </location>
</feature>
<dbReference type="Gene3D" id="3.30.460.20">
    <property type="entry name" value="CorA soluble domain-like"/>
    <property type="match status" value="1"/>
</dbReference>
<dbReference type="SUPFAM" id="SSF143865">
    <property type="entry name" value="CorA soluble domain-like"/>
    <property type="match status" value="1"/>
</dbReference>
<gene>
    <name evidence="10" type="ORF">OEZ85_007465</name>
</gene>
<keyword evidence="4" id="KW-1003">Cell membrane</keyword>
<dbReference type="Gene3D" id="1.20.58.340">
    <property type="entry name" value="Magnesium transport protein CorA, transmembrane region"/>
    <property type="match status" value="2"/>
</dbReference>
<dbReference type="PANTHER" id="PTHR46494">
    <property type="entry name" value="CORA FAMILY METAL ION TRANSPORTER (EUROFUNG)"/>
    <property type="match status" value="1"/>
</dbReference>
<keyword evidence="11" id="KW-1185">Reference proteome</keyword>
<dbReference type="SUPFAM" id="SSF144083">
    <property type="entry name" value="Magnesium transport protein CorA, transmembrane region"/>
    <property type="match status" value="1"/>
</dbReference>
<evidence type="ECO:0000256" key="4">
    <source>
        <dbReference type="ARBA" id="ARBA00022475"/>
    </source>
</evidence>
<evidence type="ECO:0000313" key="11">
    <source>
        <dbReference type="Proteomes" id="UP001244341"/>
    </source>
</evidence>
<accession>A0ABY8TFZ6</accession>
<dbReference type="InterPro" id="IPR002523">
    <property type="entry name" value="MgTranspt_CorA/ZnTranspt_ZntB"/>
</dbReference>
<keyword evidence="7 9" id="KW-0472">Membrane</keyword>
<evidence type="ECO:0000256" key="5">
    <source>
        <dbReference type="ARBA" id="ARBA00022692"/>
    </source>
</evidence>
<keyword evidence="6 9" id="KW-1133">Transmembrane helix</keyword>
<evidence type="ECO:0000256" key="3">
    <source>
        <dbReference type="ARBA" id="ARBA00022448"/>
    </source>
</evidence>
<keyword evidence="5 9" id="KW-0812">Transmembrane</keyword>
<evidence type="ECO:0000256" key="6">
    <source>
        <dbReference type="ARBA" id="ARBA00022989"/>
    </source>
</evidence>
<keyword evidence="3" id="KW-0813">Transport</keyword>
<comment type="similarity">
    <text evidence="2">Belongs to the CorA metal ion transporter (MIT) (TC 1.A.35) family.</text>
</comment>
<evidence type="ECO:0008006" key="12">
    <source>
        <dbReference type="Google" id="ProtNLM"/>
    </source>
</evidence>
<evidence type="ECO:0000256" key="2">
    <source>
        <dbReference type="ARBA" id="ARBA00009765"/>
    </source>
</evidence>
<evidence type="ECO:0000256" key="1">
    <source>
        <dbReference type="ARBA" id="ARBA00004651"/>
    </source>
</evidence>
<dbReference type="InterPro" id="IPR045861">
    <property type="entry name" value="CorA_cytoplasmic_dom"/>
</dbReference>
<feature type="compositionally biased region" description="Low complexity" evidence="8">
    <location>
        <begin position="310"/>
        <end position="319"/>
    </location>
</feature>
<sequence>MSAVTEHSDTWFTQDVVVPDQLKLRRYSSSSSKSSGDSSTSSLELEVSRLAQALRRITAPCNITAVDYSRSRARFYSDLDGSNLPSFLAAGRPGWSAVRWIVVDGVSGDVLQTLAEHYDLHPLAIEDVINFQRIKCISYPGHISAFNYRPTRSVMRRRRLMMQQVSMFLHSTGVLITIFPGRAAGGGSAAAKIAGPIMRGIRGMSSLLLESEDAGFLLQALLRSCMSYSLPVFGRLADVLSRLDARVLEGRAAMKLTRRLHVLLIDLSILARSFQPMESLLQALATSSSSIHHIWPGGPAAAGNRTLRGSSSSSSSSSSDTDKDDRDDLLDQAVAVTGDLSAMADHVTRLNELVVTTVGHANNNANLTLALLGTIFLPLTWIAGIYGMNFDDLPELHWRFGYPYFYLLSAGVVVLALLLMVHMRLIKVKEPDWLRSVRHALKRLKRRLLPGRHAYGLHFMLGSTASAAGRRKKAN</sequence>
<evidence type="ECO:0000313" key="10">
    <source>
        <dbReference type="EMBL" id="WIA07994.1"/>
    </source>
</evidence>
<evidence type="ECO:0000256" key="7">
    <source>
        <dbReference type="ARBA" id="ARBA00023136"/>
    </source>
</evidence>
<reference evidence="10 11" key="1">
    <citation type="submission" date="2023-05" db="EMBL/GenBank/DDBJ databases">
        <title>A 100% complete, gapless, phased diploid assembly of the Scenedesmus obliquus UTEX 3031 genome.</title>
        <authorList>
            <person name="Biondi T.C."/>
            <person name="Hanschen E.R."/>
            <person name="Kwon T."/>
            <person name="Eng W."/>
            <person name="Kruse C.P.S."/>
            <person name="Koehler S.I."/>
            <person name="Kunde Y."/>
            <person name="Gleasner C.D."/>
            <person name="You Mak K.T."/>
            <person name="Polle J."/>
            <person name="Hovde B.T."/>
            <person name="Starkenburg S.R."/>
        </authorList>
    </citation>
    <scope>NUCLEOTIDE SEQUENCE [LARGE SCALE GENOMIC DNA]</scope>
    <source>
        <strain evidence="10 11">DOE0152z</strain>
    </source>
</reference>
<dbReference type="Proteomes" id="UP001244341">
    <property type="component" value="Chromosome 1b"/>
</dbReference>
<proteinExistence type="inferred from homology"/>
<dbReference type="Pfam" id="PF01544">
    <property type="entry name" value="CorA"/>
    <property type="match status" value="1"/>
</dbReference>
<protein>
    <recommendedName>
        <fullName evidence="12">Magnesium transporter</fullName>
    </recommendedName>
</protein>
<evidence type="ECO:0000256" key="9">
    <source>
        <dbReference type="SAM" id="Phobius"/>
    </source>
</evidence>
<dbReference type="EMBL" id="CP126208">
    <property type="protein sequence ID" value="WIA07994.1"/>
    <property type="molecule type" value="Genomic_DNA"/>
</dbReference>
<organism evidence="10 11">
    <name type="scientific">Tetradesmus obliquus</name>
    <name type="common">Green alga</name>
    <name type="synonym">Acutodesmus obliquus</name>
    <dbReference type="NCBI Taxonomy" id="3088"/>
    <lineage>
        <taxon>Eukaryota</taxon>
        <taxon>Viridiplantae</taxon>
        <taxon>Chlorophyta</taxon>
        <taxon>core chlorophytes</taxon>
        <taxon>Chlorophyceae</taxon>
        <taxon>CS clade</taxon>
        <taxon>Sphaeropleales</taxon>
        <taxon>Scenedesmaceae</taxon>
        <taxon>Tetradesmus</taxon>
    </lineage>
</organism>
<feature type="region of interest" description="Disordered" evidence="8">
    <location>
        <begin position="304"/>
        <end position="326"/>
    </location>
</feature>
<dbReference type="InterPro" id="IPR045863">
    <property type="entry name" value="CorA_TM1_TM2"/>
</dbReference>
<feature type="transmembrane region" description="Helical" evidence="9">
    <location>
        <begin position="369"/>
        <end position="388"/>
    </location>
</feature>
<comment type="subcellular location">
    <subcellularLocation>
        <location evidence="1">Cell membrane</location>
        <topology evidence="1">Multi-pass membrane protein</topology>
    </subcellularLocation>
</comment>